<sequence>MNNQIVPSTGNPINIPNAPIATNNHAYQNGVQGQQPIPIGTVQMPPNGVNPASLNNVLLNLVLGPCARAVAKRLPILQTQGVNITEQVVLEKIFMAEFQIAVDSVRVLPATGIRAPQIKNRSRVPGSVRTVIPGYVKFYFPLAGQENSCWWTYSRGDKFMTNCIKPVGSNGIFCKHCYDNKKTAKKHYDNAAQSAGNMPIRDWLLSLRNRSPHAITNTRPAVNQIVPPKPANEGQISVDHYPGNEGILYRTAEGIIYAHRSNGITAIGFDISETGTILPFSQGNRGLVYPNVQVDDSLAQQYSLQGGLRADILDASGNLAGGTSTAVVPNIPLAQTNNAAVIPQGIPGTNNAAVIPQGIPGTNNAAVIPQGIPGTNNAAVIPQGIPGTNNAAVIPQGIPGTNNAAVIPQNIPVANNAAVIPQGIPVANNAAVIPQSIPVANTAVIPQNIPVANNTSVIPQNIPVANNVAVIPQSIPVANNVAVIPQGIPGASNVAPIAPIAANTKPVPVASALPGALATPLVGITSQT</sequence>
<accession>A0A481Z5A6</accession>
<name>A0A481Z5A6_9VIRU</name>
<protein>
    <submittedName>
        <fullName evidence="1">Uncharacterized protein</fullName>
    </submittedName>
</protein>
<organism evidence="1">
    <name type="scientific">Pithovirus LCPAC202</name>
    <dbReference type="NCBI Taxonomy" id="2506592"/>
    <lineage>
        <taxon>Viruses</taxon>
        <taxon>Pithoviruses</taxon>
    </lineage>
</organism>
<evidence type="ECO:0000313" key="1">
    <source>
        <dbReference type="EMBL" id="QBK91064.1"/>
    </source>
</evidence>
<gene>
    <name evidence="1" type="ORF">LCPAC202_00380</name>
</gene>
<dbReference type="EMBL" id="MK500509">
    <property type="protein sequence ID" value="QBK91064.1"/>
    <property type="molecule type" value="Genomic_DNA"/>
</dbReference>
<reference evidence="1" key="1">
    <citation type="journal article" date="2019" name="MBio">
        <title>Virus Genomes from Deep Sea Sediments Expand the Ocean Megavirome and Support Independent Origins of Viral Gigantism.</title>
        <authorList>
            <person name="Backstrom D."/>
            <person name="Yutin N."/>
            <person name="Jorgensen S.L."/>
            <person name="Dharamshi J."/>
            <person name="Homa F."/>
            <person name="Zaremba-Niedwiedzka K."/>
            <person name="Spang A."/>
            <person name="Wolf Y.I."/>
            <person name="Koonin E.V."/>
            <person name="Ettema T.J."/>
        </authorList>
    </citation>
    <scope>NUCLEOTIDE SEQUENCE</scope>
</reference>
<proteinExistence type="predicted"/>